<name>A0A316VBX7_9BASI</name>
<accession>A0A316VBX7</accession>
<dbReference type="InterPro" id="IPR002740">
    <property type="entry name" value="EVE_domain"/>
</dbReference>
<evidence type="ECO:0000256" key="2">
    <source>
        <dbReference type="ARBA" id="ARBA00023242"/>
    </source>
</evidence>
<dbReference type="GeneID" id="37018204"/>
<feature type="region of interest" description="Disordered" evidence="3">
    <location>
        <begin position="235"/>
        <end position="279"/>
    </location>
</feature>
<keyword evidence="6" id="KW-1185">Reference proteome</keyword>
<dbReference type="FunFam" id="3.10.590.10:FF:000006">
    <property type="entry name" value="Chromosome 7, whole genome shotgun sequence"/>
    <property type="match status" value="1"/>
</dbReference>
<organism evidence="5 6">
    <name type="scientific">Meira miltonrushii</name>
    <dbReference type="NCBI Taxonomy" id="1280837"/>
    <lineage>
        <taxon>Eukaryota</taxon>
        <taxon>Fungi</taxon>
        <taxon>Dikarya</taxon>
        <taxon>Basidiomycota</taxon>
        <taxon>Ustilaginomycotina</taxon>
        <taxon>Exobasidiomycetes</taxon>
        <taxon>Exobasidiales</taxon>
        <taxon>Brachybasidiaceae</taxon>
        <taxon>Meira</taxon>
    </lineage>
</organism>
<dbReference type="OrthoDB" id="41445at2759"/>
<dbReference type="InterPro" id="IPR047197">
    <property type="entry name" value="THYN1-like_EVE"/>
</dbReference>
<dbReference type="STRING" id="1280837.A0A316VBX7"/>
<dbReference type="FunCoup" id="A0A316VBX7">
    <property type="interactions" value="240"/>
</dbReference>
<dbReference type="PANTHER" id="PTHR14087:SF7">
    <property type="entry name" value="THYMOCYTE NUCLEAR PROTEIN 1"/>
    <property type="match status" value="1"/>
</dbReference>
<feature type="compositionally biased region" description="Polar residues" evidence="3">
    <location>
        <begin position="1"/>
        <end position="15"/>
    </location>
</feature>
<proteinExistence type="predicted"/>
<dbReference type="Gene3D" id="3.10.590.10">
    <property type="entry name" value="ph1033 like domains"/>
    <property type="match status" value="1"/>
</dbReference>
<dbReference type="Pfam" id="PF01878">
    <property type="entry name" value="EVE"/>
    <property type="match status" value="1"/>
</dbReference>
<dbReference type="AlphaFoldDB" id="A0A316VBX7"/>
<dbReference type="EMBL" id="KZ819603">
    <property type="protein sequence ID" value="PWN35167.1"/>
    <property type="molecule type" value="Genomic_DNA"/>
</dbReference>
<dbReference type="CDD" id="cd21133">
    <property type="entry name" value="EVE"/>
    <property type="match status" value="1"/>
</dbReference>
<dbReference type="InParanoid" id="A0A316VBX7"/>
<evidence type="ECO:0000313" key="6">
    <source>
        <dbReference type="Proteomes" id="UP000245771"/>
    </source>
</evidence>
<dbReference type="PANTHER" id="PTHR14087">
    <property type="entry name" value="THYMOCYTE NUCLEAR PROTEIN 1"/>
    <property type="match status" value="1"/>
</dbReference>
<evidence type="ECO:0000313" key="5">
    <source>
        <dbReference type="EMBL" id="PWN35167.1"/>
    </source>
</evidence>
<sequence length="279" mass="31622">MVRSTRTVRNASGSKDVTGKSEARASSTKASSDDHVKPSTSSLASCWLMKAEPDPRLEKGIDISFSVDKFAEMPDAITQWDGVRNPEARTMMREKMKIGDKVLFYHSNCKLPGIAGLAKVVKEGYPDYTAWDAKHPYFDPKTDKENPKWFMVDVQLERKLPNLVPLALLQLLRDDSSKKLDYLTKAHRNAISSMQLLNRGRLSVQYVEPDAYDAIILLADQGGWQEWPGKWQVKASKKEVKEQDEKKAVNENEESKKRGTSDANESESTQKRSRTSRRK</sequence>
<dbReference type="Proteomes" id="UP000245771">
    <property type="component" value="Unassembled WGS sequence"/>
</dbReference>
<protein>
    <submittedName>
        <fullName evidence="5">DUF55-domain-containing protein</fullName>
    </submittedName>
</protein>
<keyword evidence="2" id="KW-0539">Nucleus</keyword>
<gene>
    <name evidence="5" type="ORF">FA14DRAFT_120682</name>
</gene>
<feature type="compositionally biased region" description="Basic and acidic residues" evidence="3">
    <location>
        <begin position="236"/>
        <end position="260"/>
    </location>
</feature>
<evidence type="ECO:0000256" key="1">
    <source>
        <dbReference type="ARBA" id="ARBA00004123"/>
    </source>
</evidence>
<evidence type="ECO:0000256" key="3">
    <source>
        <dbReference type="SAM" id="MobiDB-lite"/>
    </source>
</evidence>
<comment type="subcellular location">
    <subcellularLocation>
        <location evidence="1">Nucleus</location>
    </subcellularLocation>
</comment>
<dbReference type="InterPro" id="IPR015947">
    <property type="entry name" value="PUA-like_sf"/>
</dbReference>
<feature type="domain" description="EVE" evidence="4">
    <location>
        <begin position="46"/>
        <end position="216"/>
    </location>
</feature>
<dbReference type="RefSeq" id="XP_025355469.1">
    <property type="nucleotide sequence ID" value="XM_025496423.1"/>
</dbReference>
<feature type="region of interest" description="Disordered" evidence="3">
    <location>
        <begin position="1"/>
        <end position="41"/>
    </location>
</feature>
<dbReference type="InterPro" id="IPR052181">
    <property type="entry name" value="5hmC_binding"/>
</dbReference>
<dbReference type="SUPFAM" id="SSF88697">
    <property type="entry name" value="PUA domain-like"/>
    <property type="match status" value="1"/>
</dbReference>
<evidence type="ECO:0000259" key="4">
    <source>
        <dbReference type="Pfam" id="PF01878"/>
    </source>
</evidence>
<dbReference type="GO" id="GO:0005634">
    <property type="term" value="C:nucleus"/>
    <property type="evidence" value="ECO:0007669"/>
    <property type="project" value="UniProtKB-SubCell"/>
</dbReference>
<reference evidence="5 6" key="1">
    <citation type="journal article" date="2018" name="Mol. Biol. Evol.">
        <title>Broad Genomic Sampling Reveals a Smut Pathogenic Ancestry of the Fungal Clade Ustilaginomycotina.</title>
        <authorList>
            <person name="Kijpornyongpan T."/>
            <person name="Mondo S.J."/>
            <person name="Barry K."/>
            <person name="Sandor L."/>
            <person name="Lee J."/>
            <person name="Lipzen A."/>
            <person name="Pangilinan J."/>
            <person name="LaButti K."/>
            <person name="Hainaut M."/>
            <person name="Henrissat B."/>
            <person name="Grigoriev I.V."/>
            <person name="Spatafora J.W."/>
            <person name="Aime M.C."/>
        </authorList>
    </citation>
    <scope>NUCLEOTIDE SEQUENCE [LARGE SCALE GENOMIC DNA]</scope>
    <source>
        <strain evidence="5 6">MCA 3882</strain>
    </source>
</reference>